<dbReference type="SUPFAM" id="SSF50341">
    <property type="entry name" value="CheW-like"/>
    <property type="match status" value="1"/>
</dbReference>
<dbReference type="RefSeq" id="WP_189419955.1">
    <property type="nucleotide sequence ID" value="NZ_BMYZ01000003.1"/>
</dbReference>
<dbReference type="Gene3D" id="2.40.50.180">
    <property type="entry name" value="CheA-289, Domain 4"/>
    <property type="match status" value="1"/>
</dbReference>
<evidence type="ECO:0000259" key="1">
    <source>
        <dbReference type="PROSITE" id="PS50851"/>
    </source>
</evidence>
<name>A0ABQ3B6V2_9GAMM</name>
<dbReference type="Proteomes" id="UP000619761">
    <property type="component" value="Unassembled WGS sequence"/>
</dbReference>
<dbReference type="PROSITE" id="PS50851">
    <property type="entry name" value="CHEW"/>
    <property type="match status" value="1"/>
</dbReference>
<feature type="domain" description="CheW-like" evidence="1">
    <location>
        <begin position="14"/>
        <end position="156"/>
    </location>
</feature>
<keyword evidence="3" id="KW-1185">Reference proteome</keyword>
<dbReference type="SMART" id="SM00260">
    <property type="entry name" value="CheW"/>
    <property type="match status" value="1"/>
</dbReference>
<comment type="caution">
    <text evidence="2">The sequence shown here is derived from an EMBL/GenBank/DDBJ whole genome shotgun (WGS) entry which is preliminary data.</text>
</comment>
<dbReference type="InterPro" id="IPR002545">
    <property type="entry name" value="CheW-lke_dom"/>
</dbReference>
<organism evidence="2 3">
    <name type="scientific">Cellvibrio zantedeschiae</name>
    <dbReference type="NCBI Taxonomy" id="1237077"/>
    <lineage>
        <taxon>Bacteria</taxon>
        <taxon>Pseudomonadati</taxon>
        <taxon>Pseudomonadota</taxon>
        <taxon>Gammaproteobacteria</taxon>
        <taxon>Cellvibrionales</taxon>
        <taxon>Cellvibrionaceae</taxon>
        <taxon>Cellvibrio</taxon>
    </lineage>
</organism>
<proteinExistence type="predicted"/>
<dbReference type="InterPro" id="IPR036061">
    <property type="entry name" value="CheW-like_dom_sf"/>
</dbReference>
<protein>
    <submittedName>
        <fullName evidence="2">Chemotaxis protein</fullName>
    </submittedName>
</protein>
<accession>A0ABQ3B6V2</accession>
<sequence>MRAPKRIEQKKIQEVASLLIPLQGHTILLPNVTVAEIIPSSPVQAIENSPLWYLGNFQWRELTVPLLSLEALNGEAVPSIHSRARFAVLNTTGLHDDLPFIAILTQGLPRLARVSEDEISAREDSENRRYDLMHVSWAGEYTLIPNVTAIEQTFLDYLHTND</sequence>
<gene>
    <name evidence="2" type="ORF">GCM10011613_29280</name>
</gene>
<dbReference type="Pfam" id="PF01584">
    <property type="entry name" value="CheW"/>
    <property type="match status" value="1"/>
</dbReference>
<dbReference type="EMBL" id="BMYZ01000003">
    <property type="protein sequence ID" value="GGY82589.1"/>
    <property type="molecule type" value="Genomic_DNA"/>
</dbReference>
<evidence type="ECO:0000313" key="3">
    <source>
        <dbReference type="Proteomes" id="UP000619761"/>
    </source>
</evidence>
<evidence type="ECO:0000313" key="2">
    <source>
        <dbReference type="EMBL" id="GGY82589.1"/>
    </source>
</evidence>
<reference evidence="3" key="1">
    <citation type="journal article" date="2019" name="Int. J. Syst. Evol. Microbiol.">
        <title>The Global Catalogue of Microorganisms (GCM) 10K type strain sequencing project: providing services to taxonomists for standard genome sequencing and annotation.</title>
        <authorList>
            <consortium name="The Broad Institute Genomics Platform"/>
            <consortium name="The Broad Institute Genome Sequencing Center for Infectious Disease"/>
            <person name="Wu L."/>
            <person name="Ma J."/>
        </authorList>
    </citation>
    <scope>NUCLEOTIDE SEQUENCE [LARGE SCALE GENOMIC DNA]</scope>
    <source>
        <strain evidence="3">KCTC 32239</strain>
    </source>
</reference>